<dbReference type="GO" id="GO:0051073">
    <property type="term" value="F:adenosylcobinamide-GDP ribazoletransferase activity"/>
    <property type="evidence" value="ECO:0007669"/>
    <property type="project" value="UniProtKB-UniRule"/>
</dbReference>
<evidence type="ECO:0000256" key="1">
    <source>
        <dbReference type="ARBA" id="ARBA00001946"/>
    </source>
</evidence>
<keyword evidence="9 19" id="KW-0808">Transferase</keyword>
<dbReference type="GO" id="GO:0005886">
    <property type="term" value="C:plasma membrane"/>
    <property type="evidence" value="ECO:0007669"/>
    <property type="project" value="UniProtKB-SubCell"/>
</dbReference>
<keyword evidence="10 19" id="KW-0812">Transmembrane</keyword>
<evidence type="ECO:0000256" key="18">
    <source>
        <dbReference type="ARBA" id="ARBA00049504"/>
    </source>
</evidence>
<dbReference type="UniPathway" id="UPA00148">
    <property type="reaction ID" value="UER00238"/>
</dbReference>
<dbReference type="PANTHER" id="PTHR34148">
    <property type="entry name" value="ADENOSYLCOBINAMIDE-GDP RIBAZOLETRANSFERASE"/>
    <property type="match status" value="1"/>
</dbReference>
<evidence type="ECO:0000256" key="6">
    <source>
        <dbReference type="ARBA" id="ARBA00015850"/>
    </source>
</evidence>
<dbReference type="Proteomes" id="UP000078287">
    <property type="component" value="Unassembled WGS sequence"/>
</dbReference>
<evidence type="ECO:0000256" key="13">
    <source>
        <dbReference type="ARBA" id="ARBA00023136"/>
    </source>
</evidence>
<evidence type="ECO:0000256" key="10">
    <source>
        <dbReference type="ARBA" id="ARBA00022692"/>
    </source>
</evidence>
<comment type="subcellular location">
    <subcellularLocation>
        <location evidence="2 19">Cell membrane</location>
        <topology evidence="2 19">Multi-pass membrane protein</topology>
    </subcellularLocation>
</comment>
<evidence type="ECO:0000256" key="3">
    <source>
        <dbReference type="ARBA" id="ARBA00004663"/>
    </source>
</evidence>
<dbReference type="GO" id="GO:0008818">
    <property type="term" value="F:cobalamin 5'-phosphate synthase activity"/>
    <property type="evidence" value="ECO:0007669"/>
    <property type="project" value="UniProtKB-UniRule"/>
</dbReference>
<accession>A0A178MGI7</accession>
<dbReference type="RefSeq" id="WP_066783497.1">
    <property type="nucleotide sequence ID" value="NZ_LWQS01000035.1"/>
</dbReference>
<dbReference type="GO" id="GO:0009236">
    <property type="term" value="P:cobalamin biosynthetic process"/>
    <property type="evidence" value="ECO:0007669"/>
    <property type="project" value="UniProtKB-UniRule"/>
</dbReference>
<dbReference type="STRING" id="1707952.A6A03_09395"/>
<dbReference type="Pfam" id="PF02654">
    <property type="entry name" value="CobS"/>
    <property type="match status" value="1"/>
</dbReference>
<comment type="similarity">
    <text evidence="4 19">Belongs to the CobS family.</text>
</comment>
<evidence type="ECO:0000256" key="12">
    <source>
        <dbReference type="ARBA" id="ARBA00022989"/>
    </source>
</evidence>
<gene>
    <name evidence="19" type="primary">cobS</name>
    <name evidence="20" type="ORF">A6A03_09395</name>
</gene>
<dbReference type="NCBIfam" id="TIGR00317">
    <property type="entry name" value="cobS"/>
    <property type="match status" value="1"/>
</dbReference>
<proteinExistence type="inferred from homology"/>
<comment type="catalytic activity">
    <reaction evidence="18 19">
        <text>alpha-ribazole 5'-phosphate + adenosylcob(III)inamide-GDP = adenosylcob(III)alamin 5'-phosphate + GMP + H(+)</text>
        <dbReference type="Rhea" id="RHEA:23560"/>
        <dbReference type="ChEBI" id="CHEBI:15378"/>
        <dbReference type="ChEBI" id="CHEBI:57918"/>
        <dbReference type="ChEBI" id="CHEBI:58115"/>
        <dbReference type="ChEBI" id="CHEBI:60487"/>
        <dbReference type="ChEBI" id="CHEBI:60493"/>
        <dbReference type="EC" id="2.7.8.26"/>
    </reaction>
</comment>
<evidence type="ECO:0000256" key="17">
    <source>
        <dbReference type="ARBA" id="ARBA00048623"/>
    </source>
</evidence>
<comment type="catalytic activity">
    <reaction evidence="17 19">
        <text>alpha-ribazole + adenosylcob(III)inamide-GDP = adenosylcob(III)alamin + GMP + H(+)</text>
        <dbReference type="Rhea" id="RHEA:16049"/>
        <dbReference type="ChEBI" id="CHEBI:10329"/>
        <dbReference type="ChEBI" id="CHEBI:15378"/>
        <dbReference type="ChEBI" id="CHEBI:18408"/>
        <dbReference type="ChEBI" id="CHEBI:58115"/>
        <dbReference type="ChEBI" id="CHEBI:60487"/>
        <dbReference type="EC" id="2.7.8.26"/>
    </reaction>
</comment>
<comment type="pathway">
    <text evidence="3 19">Cofactor biosynthesis; adenosylcobalamin biosynthesis; adenosylcobalamin from cob(II)yrinate a,c-diamide: step 7/7.</text>
</comment>
<dbReference type="EMBL" id="LWQS01000035">
    <property type="protein sequence ID" value="OAN47653.1"/>
    <property type="molecule type" value="Genomic_DNA"/>
</dbReference>
<evidence type="ECO:0000313" key="21">
    <source>
        <dbReference type="Proteomes" id="UP000078287"/>
    </source>
</evidence>
<feature type="transmembrane region" description="Helical" evidence="19">
    <location>
        <begin position="68"/>
        <end position="93"/>
    </location>
</feature>
<dbReference type="OrthoDB" id="9794626at2"/>
<evidence type="ECO:0000256" key="7">
    <source>
        <dbReference type="ARBA" id="ARBA00022475"/>
    </source>
</evidence>
<dbReference type="PANTHER" id="PTHR34148:SF1">
    <property type="entry name" value="ADENOSYLCOBINAMIDE-GDP RIBAZOLETRANSFERASE"/>
    <property type="match status" value="1"/>
</dbReference>
<dbReference type="AlphaFoldDB" id="A0A178MGI7"/>
<reference evidence="20 21" key="1">
    <citation type="submission" date="2016-04" db="EMBL/GenBank/DDBJ databases">
        <title>Chloroflexus islandicus sp. nov., a thermophilic filamentous anoxygenic phototrophic bacterium from geyser Strokkur (Iceland).</title>
        <authorList>
            <person name="Gaisin V.A."/>
            <person name="Kalashnikov A.M."/>
            <person name="Sukhacheva M.V."/>
            <person name="Grouzdev D.S."/>
            <person name="Ivanov T.M."/>
            <person name="Kuznetsov B."/>
            <person name="Gorlenko V.M."/>
        </authorList>
    </citation>
    <scope>NUCLEOTIDE SEQUENCE [LARGE SCALE GENOMIC DNA]</scope>
    <source>
        <strain evidence="21">isl-2</strain>
    </source>
</reference>
<organism evidence="20 21">
    <name type="scientific">Chloroflexus islandicus</name>
    <dbReference type="NCBI Taxonomy" id="1707952"/>
    <lineage>
        <taxon>Bacteria</taxon>
        <taxon>Bacillati</taxon>
        <taxon>Chloroflexota</taxon>
        <taxon>Chloroflexia</taxon>
        <taxon>Chloroflexales</taxon>
        <taxon>Chloroflexineae</taxon>
        <taxon>Chloroflexaceae</taxon>
        <taxon>Chloroflexus</taxon>
    </lineage>
</organism>
<evidence type="ECO:0000256" key="9">
    <source>
        <dbReference type="ARBA" id="ARBA00022679"/>
    </source>
</evidence>
<evidence type="ECO:0000256" key="19">
    <source>
        <dbReference type="HAMAP-Rule" id="MF_00719"/>
    </source>
</evidence>
<keyword evidence="21" id="KW-1185">Reference proteome</keyword>
<evidence type="ECO:0000256" key="15">
    <source>
        <dbReference type="ARBA" id="ARBA00032605"/>
    </source>
</evidence>
<name>A0A178MGI7_9CHLR</name>
<keyword evidence="7 19" id="KW-1003">Cell membrane</keyword>
<keyword evidence="12 19" id="KW-1133">Transmembrane helix</keyword>
<dbReference type="HAMAP" id="MF_00719">
    <property type="entry name" value="CobS"/>
    <property type="match status" value="1"/>
</dbReference>
<keyword evidence="13 19" id="KW-0472">Membrane</keyword>
<feature type="transmembrane region" description="Helical" evidence="19">
    <location>
        <begin position="114"/>
        <end position="134"/>
    </location>
</feature>
<evidence type="ECO:0000256" key="4">
    <source>
        <dbReference type="ARBA" id="ARBA00010561"/>
    </source>
</evidence>
<dbReference type="InterPro" id="IPR003805">
    <property type="entry name" value="CobS"/>
</dbReference>
<evidence type="ECO:0000256" key="2">
    <source>
        <dbReference type="ARBA" id="ARBA00004651"/>
    </source>
</evidence>
<keyword evidence="8 19" id="KW-0169">Cobalamin biosynthesis</keyword>
<evidence type="ECO:0000256" key="11">
    <source>
        <dbReference type="ARBA" id="ARBA00022842"/>
    </source>
</evidence>
<evidence type="ECO:0000256" key="8">
    <source>
        <dbReference type="ARBA" id="ARBA00022573"/>
    </source>
</evidence>
<evidence type="ECO:0000256" key="14">
    <source>
        <dbReference type="ARBA" id="ARBA00025228"/>
    </source>
</evidence>
<comment type="caution">
    <text evidence="20">The sequence shown here is derived from an EMBL/GenBank/DDBJ whole genome shotgun (WGS) entry which is preliminary data.</text>
</comment>
<feature type="transmembrane region" description="Helical" evidence="19">
    <location>
        <begin position="182"/>
        <end position="211"/>
    </location>
</feature>
<evidence type="ECO:0000313" key="20">
    <source>
        <dbReference type="EMBL" id="OAN47653.1"/>
    </source>
</evidence>
<protein>
    <recommendedName>
        <fullName evidence="6 19">Adenosylcobinamide-GDP ribazoletransferase</fullName>
        <ecNumber evidence="5 19">2.7.8.26</ecNumber>
    </recommendedName>
    <alternativeName>
        <fullName evidence="16 19">Cobalamin synthase</fullName>
    </alternativeName>
    <alternativeName>
        <fullName evidence="15 19">Cobalamin-5'-phosphate synthase</fullName>
    </alternativeName>
</protein>
<keyword evidence="11 19" id="KW-0460">Magnesium</keyword>
<comment type="cofactor">
    <cofactor evidence="1 19">
        <name>Mg(2+)</name>
        <dbReference type="ChEBI" id="CHEBI:18420"/>
    </cofactor>
</comment>
<evidence type="ECO:0000256" key="16">
    <source>
        <dbReference type="ARBA" id="ARBA00032853"/>
    </source>
</evidence>
<feature type="transmembrane region" description="Helical" evidence="19">
    <location>
        <begin position="38"/>
        <end position="56"/>
    </location>
</feature>
<comment type="function">
    <text evidence="14 19">Joins adenosylcobinamide-GDP and alpha-ribazole to generate adenosylcobalamin (Ado-cobalamin). Also synthesizes adenosylcobalamin 5'-phosphate from adenosylcobinamide-GDP and alpha-ribazole 5'-phosphate.</text>
</comment>
<sequence>MSESPARPANGLLEAIRFLTIIPLPGLPPMNEQSVARAIPWFPAAGLVIGGAMVAVDAVARPLWGDLVAAVLAVAMWGIVTGGLHLDGVSDTFDAVMSWRSRERKLEIMKDSRIGAMGAIALIMIILLKVAFIASATVAWPALLLAPMLGRWADCYGIYRFPPAREGGLGRMFNSHVQQRDLWLSSVLMLGSAWLIAGLAGIIAAALVLAVAHLLARWWVRDLGGLTGDTYGALCEIGEVVALAALTIRM</sequence>
<evidence type="ECO:0000256" key="5">
    <source>
        <dbReference type="ARBA" id="ARBA00013200"/>
    </source>
</evidence>
<dbReference type="EC" id="2.7.8.26" evidence="5 19"/>